<keyword evidence="3" id="KW-1185">Reference proteome</keyword>
<evidence type="ECO:0000313" key="2">
    <source>
        <dbReference type="EMBL" id="MCZ0833722.1"/>
    </source>
</evidence>
<dbReference type="EMBL" id="JAPTNG010000029">
    <property type="protein sequence ID" value="MCZ0833722.1"/>
    <property type="molecule type" value="Genomic_DNA"/>
</dbReference>
<evidence type="ECO:0000256" key="1">
    <source>
        <dbReference type="SAM" id="Phobius"/>
    </source>
</evidence>
<accession>A0ABT4I3X8</accession>
<feature type="transmembrane region" description="Helical" evidence="1">
    <location>
        <begin position="12"/>
        <end position="32"/>
    </location>
</feature>
<dbReference type="InterPro" id="IPR031616">
    <property type="entry name" value="BsrE-like"/>
</dbReference>
<reference evidence="2" key="1">
    <citation type="submission" date="2022-09" db="EMBL/GenBank/DDBJ databases">
        <title>Genome analysis and characterization of larvicidal activity of Brevibacillus strains.</title>
        <authorList>
            <person name="Patrusheva E.V."/>
            <person name="Izotova A.O."/>
            <person name="Toshchakov S.V."/>
            <person name="Sineoky S.P."/>
        </authorList>
    </citation>
    <scope>NUCLEOTIDE SEQUENCE</scope>
    <source>
        <strain evidence="2">VKPM_B-13244</strain>
    </source>
</reference>
<dbReference type="Proteomes" id="UP001067708">
    <property type="component" value="Unassembled WGS sequence"/>
</dbReference>
<keyword evidence="1" id="KW-0812">Transmembrane</keyword>
<evidence type="ECO:0000313" key="3">
    <source>
        <dbReference type="Proteomes" id="UP001067708"/>
    </source>
</evidence>
<dbReference type="RefSeq" id="WP_258418519.1">
    <property type="nucleotide sequence ID" value="NZ_JAPTNG010000029.1"/>
</dbReference>
<keyword evidence="1" id="KW-1133">Transmembrane helix</keyword>
<proteinExistence type="predicted"/>
<name>A0ABT4I3X8_9BACL</name>
<keyword evidence="1" id="KW-0472">Membrane</keyword>
<comment type="caution">
    <text evidence="2">The sequence shown here is derived from an EMBL/GenBank/DDBJ whole genome shotgun (WGS) entry which is preliminary data.</text>
</comment>
<organism evidence="2 3">
    <name type="scientific">Brevibacillus halotolerans</name>
    <dbReference type="NCBI Taxonomy" id="1507437"/>
    <lineage>
        <taxon>Bacteria</taxon>
        <taxon>Bacillati</taxon>
        <taxon>Bacillota</taxon>
        <taxon>Bacilli</taxon>
        <taxon>Bacillales</taxon>
        <taxon>Paenibacillaceae</taxon>
        <taxon>Brevibacillus</taxon>
    </lineage>
</organism>
<gene>
    <name evidence="2" type="ORF">O0535_23750</name>
</gene>
<sequence length="36" mass="3997">MALTHETLSLLFQFGGFIVALLGLVVRIVVVLRQKN</sequence>
<protein>
    <submittedName>
        <fullName evidence="2">Holin-like toxin</fullName>
    </submittedName>
</protein>
<dbReference type="Pfam" id="PF16935">
    <property type="entry name" value="Hol_Tox"/>
    <property type="match status" value="1"/>
</dbReference>